<dbReference type="Pfam" id="PF03006">
    <property type="entry name" value="HlyIII"/>
    <property type="match status" value="1"/>
</dbReference>
<feature type="binding site" evidence="5">
    <location>
        <position position="191"/>
    </location>
    <ligand>
        <name>Zn(2+)</name>
        <dbReference type="ChEBI" id="CHEBI:29105"/>
    </ligand>
</feature>
<protein>
    <submittedName>
        <fullName evidence="7">Related to hemolysin III</fullName>
    </submittedName>
</protein>
<evidence type="ECO:0000256" key="1">
    <source>
        <dbReference type="ARBA" id="ARBA00004141"/>
    </source>
</evidence>
<dbReference type="GO" id="GO:0046872">
    <property type="term" value="F:metal ion binding"/>
    <property type="evidence" value="ECO:0007669"/>
    <property type="project" value="UniProtKB-KW"/>
</dbReference>
<keyword evidence="4 6" id="KW-0472">Membrane</keyword>
<evidence type="ECO:0000256" key="3">
    <source>
        <dbReference type="ARBA" id="ARBA00022989"/>
    </source>
</evidence>
<dbReference type="AlphaFoldDB" id="Q6AM22"/>
<name>Q6AM22_DESPS</name>
<feature type="transmembrane region" description="Helical" evidence="6">
    <location>
        <begin position="20"/>
        <end position="42"/>
    </location>
</feature>
<dbReference type="PANTHER" id="PTHR20855">
    <property type="entry name" value="ADIPOR/PROGESTIN RECEPTOR-RELATED"/>
    <property type="match status" value="1"/>
</dbReference>
<feature type="transmembrane region" description="Helical" evidence="6">
    <location>
        <begin position="196"/>
        <end position="214"/>
    </location>
</feature>
<dbReference type="HOGENOM" id="CLU_051078_1_0_7"/>
<keyword evidence="3 6" id="KW-1133">Transmembrane helix</keyword>
<dbReference type="InterPro" id="IPR004254">
    <property type="entry name" value="AdipoR/HlyIII-related"/>
</dbReference>
<feature type="transmembrane region" description="Helical" evidence="6">
    <location>
        <begin position="163"/>
        <end position="184"/>
    </location>
</feature>
<proteinExistence type="predicted"/>
<dbReference type="STRING" id="177439.DP1874"/>
<feature type="transmembrane region" description="Helical" evidence="6">
    <location>
        <begin position="137"/>
        <end position="157"/>
    </location>
</feature>
<dbReference type="KEGG" id="dps:DP1874"/>
<evidence type="ECO:0000313" key="7">
    <source>
        <dbReference type="EMBL" id="CAG36603.1"/>
    </source>
</evidence>
<evidence type="ECO:0000256" key="2">
    <source>
        <dbReference type="ARBA" id="ARBA00022692"/>
    </source>
</evidence>
<dbReference type="RefSeq" id="WP_011189115.1">
    <property type="nucleotide sequence ID" value="NC_006138.1"/>
</dbReference>
<dbReference type="EMBL" id="CR522870">
    <property type="protein sequence ID" value="CAG36603.1"/>
    <property type="molecule type" value="Genomic_DNA"/>
</dbReference>
<feature type="transmembrane region" description="Helical" evidence="6">
    <location>
        <begin position="111"/>
        <end position="130"/>
    </location>
</feature>
<feature type="transmembrane region" description="Helical" evidence="6">
    <location>
        <begin position="84"/>
        <end position="105"/>
    </location>
</feature>
<evidence type="ECO:0000256" key="5">
    <source>
        <dbReference type="PIRSR" id="PIRSR604254-1"/>
    </source>
</evidence>
<keyword evidence="5" id="KW-0479">Metal-binding</keyword>
<dbReference type="eggNOG" id="COG1272">
    <property type="taxonomic scope" value="Bacteria"/>
</dbReference>
<keyword evidence="2 6" id="KW-0812">Transmembrane</keyword>
<organism evidence="7 8">
    <name type="scientific">Desulfotalea psychrophila (strain LSv54 / DSM 12343)</name>
    <dbReference type="NCBI Taxonomy" id="177439"/>
    <lineage>
        <taxon>Bacteria</taxon>
        <taxon>Pseudomonadati</taxon>
        <taxon>Thermodesulfobacteriota</taxon>
        <taxon>Desulfobulbia</taxon>
        <taxon>Desulfobulbales</taxon>
        <taxon>Desulfocapsaceae</taxon>
        <taxon>Desulfotalea</taxon>
    </lineage>
</organism>
<evidence type="ECO:0000313" key="8">
    <source>
        <dbReference type="Proteomes" id="UP000000602"/>
    </source>
</evidence>
<feature type="binding site" evidence="5">
    <location>
        <position position="195"/>
    </location>
    <ligand>
        <name>Zn(2+)</name>
        <dbReference type="ChEBI" id="CHEBI:29105"/>
    </ligand>
</feature>
<dbReference type="PANTHER" id="PTHR20855:SF3">
    <property type="entry name" value="LD03007P"/>
    <property type="match status" value="1"/>
</dbReference>
<dbReference type="OrthoDB" id="9813689at2"/>
<sequence>MTYKAAIPAYGRVEERLNVLSHGLGALGAVVGFCYLLHQAFIMSSWPYWLSATVFGGGMVLMLTSSTLYHLAKKPVLRKWLRRCDHGMIFIFIAATYTPFTLLALQGDQSIFWTAIIWSIALLGIIVAFIPFKHKVWVEIPLCLGLGWLAIFLYGSFSGELGLGGHWLFAGGVVYSVGALLYLVKKMPFNHAIWHCFVLAGLSCHYVAISAYLMT</sequence>
<keyword evidence="5" id="KW-0862">Zinc</keyword>
<gene>
    <name evidence="7" type="ordered locus">DP1874</name>
</gene>
<keyword evidence="8" id="KW-1185">Reference proteome</keyword>
<accession>Q6AM22</accession>
<feature type="binding site" evidence="5">
    <location>
        <position position="70"/>
    </location>
    <ligand>
        <name>Zn(2+)</name>
        <dbReference type="ChEBI" id="CHEBI:29105"/>
    </ligand>
</feature>
<dbReference type="GO" id="GO:0016020">
    <property type="term" value="C:membrane"/>
    <property type="evidence" value="ECO:0007669"/>
    <property type="project" value="UniProtKB-SubCell"/>
</dbReference>
<dbReference type="Proteomes" id="UP000000602">
    <property type="component" value="Chromosome"/>
</dbReference>
<comment type="subcellular location">
    <subcellularLocation>
        <location evidence="1">Membrane</location>
        <topology evidence="1">Multi-pass membrane protein</topology>
    </subcellularLocation>
</comment>
<reference evidence="8" key="1">
    <citation type="journal article" date="2004" name="Environ. Microbiol.">
        <title>The genome of Desulfotalea psychrophila, a sulfate-reducing bacterium from permanently cold Arctic sediments.</title>
        <authorList>
            <person name="Rabus R."/>
            <person name="Ruepp A."/>
            <person name="Frickey T."/>
            <person name="Rattei T."/>
            <person name="Fartmann B."/>
            <person name="Stark M."/>
            <person name="Bauer M."/>
            <person name="Zibat A."/>
            <person name="Lombardot T."/>
            <person name="Becker I."/>
            <person name="Amann J."/>
            <person name="Gellner K."/>
            <person name="Teeling H."/>
            <person name="Leuschner W.D."/>
            <person name="Gloeckner F.-O."/>
            <person name="Lupas A.N."/>
            <person name="Amann R."/>
            <person name="Klenk H.-P."/>
        </authorList>
    </citation>
    <scope>NUCLEOTIDE SEQUENCE [LARGE SCALE GENOMIC DNA]</scope>
    <source>
        <strain evidence="8">DSM 12343 / LSv54</strain>
    </source>
</reference>
<feature type="transmembrane region" description="Helical" evidence="6">
    <location>
        <begin position="48"/>
        <end position="72"/>
    </location>
</feature>
<evidence type="ECO:0000256" key="6">
    <source>
        <dbReference type="SAM" id="Phobius"/>
    </source>
</evidence>
<evidence type="ECO:0000256" key="4">
    <source>
        <dbReference type="ARBA" id="ARBA00023136"/>
    </source>
</evidence>